<name>A0ABS3VHW9_9ACTN</name>
<sequence>MNVGRSARAGRTVDRAEAERLLDQAGVDAPPATAEPLARLLAAAAAPARPGELAGEQAAVVAFRAARAAGVPAPAVVARRGRRLTTGVVTWIAALAATATAGVAFAAVTRDGPAERVPGPAPSSTTATPTAAGSARPTPQRSGPVRQDPTRRPPSGPGGAPSAPGTVPGPGGPAGTAKVTGQCRAYLAKSPEQREKALTKPGFAEVVAAAGGADRVEAYCRQLVPGRPPGAPSAGPGGGPGRKN</sequence>
<feature type="compositionally biased region" description="Gly residues" evidence="1">
    <location>
        <begin position="235"/>
        <end position="244"/>
    </location>
</feature>
<reference evidence="3 4" key="1">
    <citation type="submission" date="2021-03" db="EMBL/GenBank/DDBJ databases">
        <authorList>
            <person name="Lee D.-H."/>
        </authorList>
    </citation>
    <scope>NUCLEOTIDE SEQUENCE [LARGE SCALE GENOMIC DNA]</scope>
    <source>
        <strain evidence="3 4">MMS20-R2-23</strain>
    </source>
</reference>
<comment type="caution">
    <text evidence="3">The sequence shown here is derived from an EMBL/GenBank/DDBJ whole genome shotgun (WGS) entry which is preliminary data.</text>
</comment>
<dbReference type="EMBL" id="JAGFWR010000035">
    <property type="protein sequence ID" value="MBO4165211.1"/>
    <property type="molecule type" value="Genomic_DNA"/>
</dbReference>
<feature type="compositionally biased region" description="Low complexity" evidence="1">
    <location>
        <begin position="122"/>
        <end position="139"/>
    </location>
</feature>
<evidence type="ECO:0000313" key="3">
    <source>
        <dbReference type="EMBL" id="MBO4165211.1"/>
    </source>
</evidence>
<accession>A0ABS3VHW9</accession>
<dbReference type="RefSeq" id="WP_208570715.1">
    <property type="nucleotide sequence ID" value="NZ_JAGFWR010000035.1"/>
</dbReference>
<keyword evidence="2" id="KW-0812">Transmembrane</keyword>
<protein>
    <submittedName>
        <fullName evidence="3">Uncharacterized protein</fullName>
    </submittedName>
</protein>
<organism evidence="3 4">
    <name type="scientific">Micromonospora antibiotica</name>
    <dbReference type="NCBI Taxonomy" id="2807623"/>
    <lineage>
        <taxon>Bacteria</taxon>
        <taxon>Bacillati</taxon>
        <taxon>Actinomycetota</taxon>
        <taxon>Actinomycetes</taxon>
        <taxon>Micromonosporales</taxon>
        <taxon>Micromonosporaceae</taxon>
        <taxon>Micromonospora</taxon>
    </lineage>
</organism>
<feature type="region of interest" description="Disordered" evidence="1">
    <location>
        <begin position="223"/>
        <end position="244"/>
    </location>
</feature>
<feature type="region of interest" description="Disordered" evidence="1">
    <location>
        <begin position="113"/>
        <end position="178"/>
    </location>
</feature>
<evidence type="ECO:0000256" key="2">
    <source>
        <dbReference type="SAM" id="Phobius"/>
    </source>
</evidence>
<keyword evidence="2" id="KW-0472">Membrane</keyword>
<gene>
    <name evidence="3" type="ORF">JQN83_31065</name>
</gene>
<dbReference type="Proteomes" id="UP000671399">
    <property type="component" value="Unassembled WGS sequence"/>
</dbReference>
<keyword evidence="2" id="KW-1133">Transmembrane helix</keyword>
<keyword evidence="4" id="KW-1185">Reference proteome</keyword>
<feature type="transmembrane region" description="Helical" evidence="2">
    <location>
        <begin position="88"/>
        <end position="108"/>
    </location>
</feature>
<evidence type="ECO:0000313" key="4">
    <source>
        <dbReference type="Proteomes" id="UP000671399"/>
    </source>
</evidence>
<evidence type="ECO:0000256" key="1">
    <source>
        <dbReference type="SAM" id="MobiDB-lite"/>
    </source>
</evidence>
<proteinExistence type="predicted"/>